<dbReference type="Proteomes" id="UP001183414">
    <property type="component" value="Unassembled WGS sequence"/>
</dbReference>
<keyword evidence="2" id="KW-1133">Transmembrane helix</keyword>
<feature type="transmembrane region" description="Helical" evidence="2">
    <location>
        <begin position="63"/>
        <end position="90"/>
    </location>
</feature>
<feature type="compositionally biased region" description="Polar residues" evidence="1">
    <location>
        <begin position="1"/>
        <end position="16"/>
    </location>
</feature>
<comment type="caution">
    <text evidence="3">The sequence shown here is derived from an EMBL/GenBank/DDBJ whole genome shotgun (WGS) entry which is preliminary data.</text>
</comment>
<evidence type="ECO:0000313" key="4">
    <source>
        <dbReference type="Proteomes" id="UP001183414"/>
    </source>
</evidence>
<dbReference type="EMBL" id="JAVREQ010000015">
    <property type="protein sequence ID" value="MDT0380490.1"/>
    <property type="molecule type" value="Genomic_DNA"/>
</dbReference>
<evidence type="ECO:0000256" key="1">
    <source>
        <dbReference type="SAM" id="MobiDB-lite"/>
    </source>
</evidence>
<keyword evidence="2" id="KW-0472">Membrane</keyword>
<name>A0ABU2NU44_9ACTN</name>
<feature type="transmembrane region" description="Helical" evidence="2">
    <location>
        <begin position="110"/>
        <end position="133"/>
    </location>
</feature>
<keyword evidence="2" id="KW-0812">Transmembrane</keyword>
<organism evidence="3 4">
    <name type="scientific">Streptomyces hazeniae</name>
    <dbReference type="NCBI Taxonomy" id="3075538"/>
    <lineage>
        <taxon>Bacteria</taxon>
        <taxon>Bacillati</taxon>
        <taxon>Actinomycetota</taxon>
        <taxon>Actinomycetes</taxon>
        <taxon>Kitasatosporales</taxon>
        <taxon>Streptomycetaceae</taxon>
        <taxon>Streptomyces</taxon>
    </lineage>
</organism>
<gene>
    <name evidence="3" type="ORF">RM572_17190</name>
</gene>
<feature type="transmembrane region" description="Helical" evidence="2">
    <location>
        <begin position="145"/>
        <end position="178"/>
    </location>
</feature>
<sequence length="192" mass="19578">MSYPSQPGQDPNNPYAQQPQGQPGYGSPQQDAGLPSYGGGADPAYGAVGVPTTMPSPVKTSRIMLYVTGGLSVVGAVLMFIAAAAIGSIADDPELQGDANLEMLNDLGTGLLAGMGVLYLAFAVAGILLAAKFAKGGNGVRIGAIVYSALVALVGLLNIASIVSLVFVVMAILVIVFVSKADGKAWFDRPRH</sequence>
<protein>
    <recommendedName>
        <fullName evidence="5">DUF4064 domain-containing protein</fullName>
    </recommendedName>
</protein>
<evidence type="ECO:0008006" key="5">
    <source>
        <dbReference type="Google" id="ProtNLM"/>
    </source>
</evidence>
<reference evidence="4" key="1">
    <citation type="submission" date="2023-07" db="EMBL/GenBank/DDBJ databases">
        <title>30 novel species of actinomycetes from the DSMZ collection.</title>
        <authorList>
            <person name="Nouioui I."/>
        </authorList>
    </citation>
    <scope>NUCLEOTIDE SEQUENCE [LARGE SCALE GENOMIC DNA]</scope>
    <source>
        <strain evidence="4">DSM 42041</strain>
    </source>
</reference>
<accession>A0ABU2NU44</accession>
<proteinExistence type="predicted"/>
<keyword evidence="4" id="KW-1185">Reference proteome</keyword>
<dbReference type="RefSeq" id="WP_311674243.1">
    <property type="nucleotide sequence ID" value="NZ_JAVREQ010000015.1"/>
</dbReference>
<evidence type="ECO:0000256" key="2">
    <source>
        <dbReference type="SAM" id="Phobius"/>
    </source>
</evidence>
<evidence type="ECO:0000313" key="3">
    <source>
        <dbReference type="EMBL" id="MDT0380490.1"/>
    </source>
</evidence>
<feature type="compositionally biased region" description="Low complexity" evidence="1">
    <location>
        <begin position="17"/>
        <end position="30"/>
    </location>
</feature>
<feature type="region of interest" description="Disordered" evidence="1">
    <location>
        <begin position="1"/>
        <end position="33"/>
    </location>
</feature>